<protein>
    <recommendedName>
        <fullName evidence="4">Periplasmic heavy metal sensor</fullName>
    </recommendedName>
</protein>
<dbReference type="Proteomes" id="UP000255207">
    <property type="component" value="Unassembled WGS sequence"/>
</dbReference>
<feature type="region of interest" description="Disordered" evidence="1">
    <location>
        <begin position="236"/>
        <end position="276"/>
    </location>
</feature>
<evidence type="ECO:0008006" key="4">
    <source>
        <dbReference type="Google" id="ProtNLM"/>
    </source>
</evidence>
<evidence type="ECO:0000256" key="1">
    <source>
        <dbReference type="SAM" id="MobiDB-lite"/>
    </source>
</evidence>
<evidence type="ECO:0000313" key="2">
    <source>
        <dbReference type="EMBL" id="RDJ29326.1"/>
    </source>
</evidence>
<dbReference type="Pfam" id="PF07813">
    <property type="entry name" value="LTXXQ"/>
    <property type="match status" value="1"/>
</dbReference>
<name>A0A370LBJ6_9HYPH</name>
<dbReference type="AlphaFoldDB" id="A0A370LBJ6"/>
<gene>
    <name evidence="2" type="ORF">DWE98_01860</name>
</gene>
<sequence length="276" mass="31692">MRLRMAVANERKRIGMRARRHASATLRSFHARAIAGSGMGAHLAIIANRLRDPLSDFEIRLIHGRSSMKRLVLIAASSAAALAATLAIAQPQPIPPVGGSEPTRQERTEERDLRRGEWRERRAEQMATRLDERLTKLRADLKLKPEQGPLFDTLAGVVKQGAQQRRERWASMREQRETFRHADIMERLDAMAGRQAERAQRTKVLADAVRPLWTTLSDEQKTVLRRSVREAFAMARQRMERMRERSDDNRGGRNGDNDNRGQRRWHDRGQNNDDRG</sequence>
<evidence type="ECO:0000313" key="3">
    <source>
        <dbReference type="Proteomes" id="UP000255207"/>
    </source>
</evidence>
<dbReference type="InterPro" id="IPR012899">
    <property type="entry name" value="LTXXQ"/>
</dbReference>
<feature type="compositionally biased region" description="Basic and acidic residues" evidence="1">
    <location>
        <begin position="237"/>
        <end position="261"/>
    </location>
</feature>
<feature type="compositionally biased region" description="Basic and acidic residues" evidence="1">
    <location>
        <begin position="267"/>
        <end position="276"/>
    </location>
</feature>
<organism evidence="2 3">
    <name type="scientific">Bosea caraganae</name>
    <dbReference type="NCBI Taxonomy" id="2763117"/>
    <lineage>
        <taxon>Bacteria</taxon>
        <taxon>Pseudomonadati</taxon>
        <taxon>Pseudomonadota</taxon>
        <taxon>Alphaproteobacteria</taxon>
        <taxon>Hyphomicrobiales</taxon>
        <taxon>Boseaceae</taxon>
        <taxon>Bosea</taxon>
    </lineage>
</organism>
<comment type="caution">
    <text evidence="2">The sequence shown here is derived from an EMBL/GenBank/DDBJ whole genome shotgun (WGS) entry which is preliminary data.</text>
</comment>
<keyword evidence="3" id="KW-1185">Reference proteome</keyword>
<feature type="compositionally biased region" description="Basic and acidic residues" evidence="1">
    <location>
        <begin position="103"/>
        <end position="114"/>
    </location>
</feature>
<dbReference type="GO" id="GO:0042597">
    <property type="term" value="C:periplasmic space"/>
    <property type="evidence" value="ECO:0007669"/>
    <property type="project" value="InterPro"/>
</dbReference>
<accession>A0A370LBJ6</accession>
<proteinExistence type="predicted"/>
<dbReference type="EMBL" id="QQTP01000001">
    <property type="protein sequence ID" value="RDJ29326.1"/>
    <property type="molecule type" value="Genomic_DNA"/>
</dbReference>
<reference evidence="3" key="1">
    <citation type="submission" date="2018-07" db="EMBL/GenBank/DDBJ databases">
        <authorList>
            <person name="Safronova V.I."/>
            <person name="Chirak E.R."/>
            <person name="Sazanova A.L."/>
        </authorList>
    </citation>
    <scope>NUCLEOTIDE SEQUENCE [LARGE SCALE GENOMIC DNA]</scope>
    <source>
        <strain evidence="3">RCAM04685</strain>
    </source>
</reference>
<feature type="region of interest" description="Disordered" evidence="1">
    <location>
        <begin position="92"/>
        <end position="114"/>
    </location>
</feature>